<feature type="transmembrane region" description="Helical" evidence="6">
    <location>
        <begin position="327"/>
        <end position="350"/>
    </location>
</feature>
<evidence type="ECO:0000256" key="1">
    <source>
        <dbReference type="ARBA" id="ARBA00004651"/>
    </source>
</evidence>
<protein>
    <submittedName>
        <fullName evidence="8">MFS transporter</fullName>
    </submittedName>
</protein>
<reference evidence="8" key="1">
    <citation type="journal article" date="2020" name="mSystems">
        <title>Genome- and Community-Level Interaction Insights into Carbon Utilization and Element Cycling Functions of Hydrothermarchaeota in Hydrothermal Sediment.</title>
        <authorList>
            <person name="Zhou Z."/>
            <person name="Liu Y."/>
            <person name="Xu W."/>
            <person name="Pan J."/>
            <person name="Luo Z.H."/>
            <person name="Li M."/>
        </authorList>
    </citation>
    <scope>NUCLEOTIDE SEQUENCE [LARGE SCALE GENOMIC DNA]</scope>
    <source>
        <strain evidence="8">SpSt-132</strain>
    </source>
</reference>
<sequence>MWDKRRAYRFIFLMGLVSLLSDFTYEGAKGIIGPYLAYLGASAFVVSLISGASELIGYWIRLFSGVLSDRLRSYWALTMLGYALNLFSVPLLGLVKSWQLAGLLVFLERFGKGLRTPSRDVLLSKATSLVGHGKGFGLHEFLDQIGAVLGPLSVALVLLLGLGYRSAFLFLLIPAILAILLLFFAKRIYSDKINFEKSSHEPAKFSKAFYLYLLASCLISLSFLPFPLIGFHLYQHAFDGWKVSLLFALAMALDALSALFFGVLYDKRGFLALVIGLSFGLFSPILLFLFDKVLFAIALWGISLGVQESIMRSAVAKLSSETGRGRAYGIFHFFIGLSAFLGGALMGLLYELSPTALVIYSLSLHIIALFILLKIRP</sequence>
<feature type="transmembrane region" description="Helical" evidence="6">
    <location>
        <begin position="6"/>
        <end position="23"/>
    </location>
</feature>
<dbReference type="PROSITE" id="PS50850">
    <property type="entry name" value="MFS"/>
    <property type="match status" value="1"/>
</dbReference>
<keyword evidence="4 6" id="KW-1133">Transmembrane helix</keyword>
<evidence type="ECO:0000259" key="7">
    <source>
        <dbReference type="PROSITE" id="PS50850"/>
    </source>
</evidence>
<dbReference type="InterPro" id="IPR052425">
    <property type="entry name" value="Uncharacterized_MFS-type"/>
</dbReference>
<feature type="transmembrane region" description="Helical" evidence="6">
    <location>
        <begin position="243"/>
        <end position="263"/>
    </location>
</feature>
<organism evidence="8">
    <name type="scientific">Hydrogenobacter sp</name>
    <dbReference type="NCBI Taxonomy" id="2152829"/>
    <lineage>
        <taxon>Bacteria</taxon>
        <taxon>Pseudomonadati</taxon>
        <taxon>Aquificota</taxon>
        <taxon>Aquificia</taxon>
        <taxon>Aquificales</taxon>
        <taxon>Aquificaceae</taxon>
        <taxon>Hydrogenobacter</taxon>
    </lineage>
</organism>
<comment type="subcellular location">
    <subcellularLocation>
        <location evidence="1">Cell membrane</location>
        <topology evidence="1">Multi-pass membrane protein</topology>
    </subcellularLocation>
</comment>
<dbReference type="GO" id="GO:0005886">
    <property type="term" value="C:plasma membrane"/>
    <property type="evidence" value="ECO:0007669"/>
    <property type="project" value="UniProtKB-SubCell"/>
</dbReference>
<feature type="transmembrane region" description="Helical" evidence="6">
    <location>
        <begin position="80"/>
        <end position="107"/>
    </location>
</feature>
<evidence type="ECO:0000313" key="8">
    <source>
        <dbReference type="EMBL" id="HEW46216.1"/>
    </source>
</evidence>
<evidence type="ECO:0000256" key="3">
    <source>
        <dbReference type="ARBA" id="ARBA00022692"/>
    </source>
</evidence>
<dbReference type="PANTHER" id="PTHR42688:SF1">
    <property type="entry name" value="BLR5212 PROTEIN"/>
    <property type="match status" value="1"/>
</dbReference>
<feature type="transmembrane region" description="Helical" evidence="6">
    <location>
        <begin position="295"/>
        <end position="315"/>
    </location>
</feature>
<keyword evidence="5 6" id="KW-0472">Membrane</keyword>
<dbReference type="InterPro" id="IPR036259">
    <property type="entry name" value="MFS_trans_sf"/>
</dbReference>
<evidence type="ECO:0000256" key="6">
    <source>
        <dbReference type="SAM" id="Phobius"/>
    </source>
</evidence>
<dbReference type="InterPro" id="IPR020846">
    <property type="entry name" value="MFS_dom"/>
</dbReference>
<dbReference type="InterPro" id="IPR011701">
    <property type="entry name" value="MFS"/>
</dbReference>
<dbReference type="GO" id="GO:0022857">
    <property type="term" value="F:transmembrane transporter activity"/>
    <property type="evidence" value="ECO:0007669"/>
    <property type="project" value="InterPro"/>
</dbReference>
<evidence type="ECO:0000256" key="2">
    <source>
        <dbReference type="ARBA" id="ARBA00022475"/>
    </source>
</evidence>
<dbReference type="Gene3D" id="1.20.1250.20">
    <property type="entry name" value="MFS general substrate transporter like domains"/>
    <property type="match status" value="2"/>
</dbReference>
<dbReference type="Pfam" id="PF07690">
    <property type="entry name" value="MFS_1"/>
    <property type="match status" value="1"/>
</dbReference>
<evidence type="ECO:0000256" key="5">
    <source>
        <dbReference type="ARBA" id="ARBA00023136"/>
    </source>
</evidence>
<dbReference type="CDD" id="cd17370">
    <property type="entry name" value="MFS_MJ1317_like"/>
    <property type="match status" value="1"/>
</dbReference>
<dbReference type="PANTHER" id="PTHR42688">
    <property type="entry name" value="CONSERVED PROTEIN"/>
    <property type="match status" value="1"/>
</dbReference>
<gene>
    <name evidence="8" type="ORF">ENO47_06070</name>
</gene>
<feature type="transmembrane region" description="Helical" evidence="6">
    <location>
        <begin position="168"/>
        <end position="189"/>
    </location>
</feature>
<name>A0A7C2VHT9_9AQUI</name>
<dbReference type="SUPFAM" id="SSF103473">
    <property type="entry name" value="MFS general substrate transporter"/>
    <property type="match status" value="1"/>
</dbReference>
<feature type="transmembrane region" description="Helical" evidence="6">
    <location>
        <begin position="209"/>
        <end position="231"/>
    </location>
</feature>
<keyword evidence="3 6" id="KW-0812">Transmembrane</keyword>
<proteinExistence type="predicted"/>
<feature type="domain" description="Major facilitator superfamily (MFS) profile" evidence="7">
    <location>
        <begin position="10"/>
        <end position="377"/>
    </location>
</feature>
<accession>A0A7C2VHT9</accession>
<dbReference type="EMBL" id="DSFP01000052">
    <property type="protein sequence ID" value="HEW46216.1"/>
    <property type="molecule type" value="Genomic_DNA"/>
</dbReference>
<comment type="caution">
    <text evidence="8">The sequence shown here is derived from an EMBL/GenBank/DDBJ whole genome shotgun (WGS) entry which is preliminary data.</text>
</comment>
<feature type="transmembrane region" description="Helical" evidence="6">
    <location>
        <begin position="141"/>
        <end position="162"/>
    </location>
</feature>
<evidence type="ECO:0000256" key="4">
    <source>
        <dbReference type="ARBA" id="ARBA00022989"/>
    </source>
</evidence>
<dbReference type="AlphaFoldDB" id="A0A7C2VHT9"/>
<keyword evidence="2" id="KW-1003">Cell membrane</keyword>
<feature type="transmembrane region" description="Helical" evidence="6">
    <location>
        <begin position="35"/>
        <end position="60"/>
    </location>
</feature>
<feature type="transmembrane region" description="Helical" evidence="6">
    <location>
        <begin position="356"/>
        <end position="373"/>
    </location>
</feature>